<sequence>MLSAEFANALAHDDGRAAQQHLAAGRPIYYGDDRYPGKIIKKYPVRRQQLVSVDPNGKMTVLRDL</sequence>
<dbReference type="HOGENOM" id="CLU_190411_0_0_0"/>
<protein>
    <submittedName>
        <fullName evidence="1">Uncharacterized protein</fullName>
    </submittedName>
</protein>
<dbReference type="AlphaFoldDB" id="I0INM3"/>
<proteinExistence type="predicted"/>
<dbReference type="EMBL" id="AP012342">
    <property type="protein sequence ID" value="BAM06872.1"/>
    <property type="molecule type" value="Genomic_DNA"/>
</dbReference>
<evidence type="ECO:0000313" key="1">
    <source>
        <dbReference type="EMBL" id="BAM06872.1"/>
    </source>
</evidence>
<name>I0INM3_LEPFC</name>
<gene>
    <name evidence="1" type="ordered locus">LFE_1181</name>
</gene>
<dbReference type="Proteomes" id="UP000007382">
    <property type="component" value="Chromosome"/>
</dbReference>
<reference evidence="2" key="2">
    <citation type="submission" date="2012-03" db="EMBL/GenBank/DDBJ databases">
        <title>The complete genome sequence of the pioneer microbe on fresh volcanic deposit, Leptospirillum ferrooxidans strain C2-3.</title>
        <authorList>
            <person name="Fujimura R."/>
            <person name="Sato Y."/>
            <person name="Nishizawa T."/>
            <person name="Nanba K."/>
            <person name="Oshima K."/>
            <person name="Hattori M."/>
            <person name="Kamijo T."/>
            <person name="Ohta H."/>
        </authorList>
    </citation>
    <scope>NUCLEOTIDE SEQUENCE [LARGE SCALE GENOMIC DNA]</scope>
    <source>
        <strain evidence="2">C2-3</strain>
    </source>
</reference>
<dbReference type="PATRIC" id="fig|1162668.3.peg.1375"/>
<reference evidence="1 2" key="1">
    <citation type="journal article" date="2012" name="J. Bacteriol.">
        <title>Complete Genome Sequence of Leptospirillum ferrooxidans Strain C2-3, Isolated from a Fresh Volcanic Ash Deposit on the Island of Miyake, Japan.</title>
        <authorList>
            <person name="Fujimura R."/>
            <person name="Sato Y."/>
            <person name="Nishizawa T."/>
            <person name="Oshima K."/>
            <person name="Kim S.-W."/>
            <person name="Hattori M."/>
            <person name="Kamijo T."/>
            <person name="Ohta H."/>
        </authorList>
    </citation>
    <scope>NUCLEOTIDE SEQUENCE [LARGE SCALE GENOMIC DNA]</scope>
    <source>
        <strain evidence="1 2">C2-3</strain>
    </source>
</reference>
<evidence type="ECO:0000313" key="2">
    <source>
        <dbReference type="Proteomes" id="UP000007382"/>
    </source>
</evidence>
<organism evidence="1 2">
    <name type="scientific">Leptospirillum ferrooxidans (strain C2-3)</name>
    <dbReference type="NCBI Taxonomy" id="1162668"/>
    <lineage>
        <taxon>Bacteria</taxon>
        <taxon>Pseudomonadati</taxon>
        <taxon>Nitrospirota</taxon>
        <taxon>Nitrospiria</taxon>
        <taxon>Nitrospirales</taxon>
        <taxon>Nitrospiraceae</taxon>
        <taxon>Leptospirillum</taxon>
    </lineage>
</organism>
<accession>I0INM3</accession>
<keyword evidence="2" id="KW-1185">Reference proteome</keyword>
<dbReference type="KEGG" id="lfc:LFE_1181"/>